<organism evidence="3 4">
    <name type="scientific">Cryobacterium sandaracinum</name>
    <dbReference type="NCBI Taxonomy" id="1259247"/>
    <lineage>
        <taxon>Bacteria</taxon>
        <taxon>Bacillati</taxon>
        <taxon>Actinomycetota</taxon>
        <taxon>Actinomycetes</taxon>
        <taxon>Micrococcales</taxon>
        <taxon>Microbacteriaceae</taxon>
        <taxon>Cryobacterium</taxon>
    </lineage>
</organism>
<protein>
    <submittedName>
        <fullName evidence="3">Uncharacterized protein</fullName>
    </submittedName>
</protein>
<feature type="transmembrane region" description="Helical" evidence="2">
    <location>
        <begin position="40"/>
        <end position="57"/>
    </location>
</feature>
<evidence type="ECO:0000313" key="4">
    <source>
        <dbReference type="Proteomes" id="UP000297851"/>
    </source>
</evidence>
<evidence type="ECO:0000256" key="2">
    <source>
        <dbReference type="SAM" id="Phobius"/>
    </source>
</evidence>
<evidence type="ECO:0000313" key="3">
    <source>
        <dbReference type="EMBL" id="TFD01677.1"/>
    </source>
</evidence>
<gene>
    <name evidence="3" type="ORF">E3T25_10705</name>
</gene>
<comment type="caution">
    <text evidence="3">The sequence shown here is derived from an EMBL/GenBank/DDBJ whole genome shotgun (WGS) entry which is preliminary data.</text>
</comment>
<dbReference type="PANTHER" id="PTHR30199:SF0">
    <property type="entry name" value="INNER MEMBRANE PROTEIN YDCO"/>
    <property type="match status" value="1"/>
</dbReference>
<feature type="transmembrane region" description="Helical" evidence="2">
    <location>
        <begin position="69"/>
        <end position="94"/>
    </location>
</feature>
<feature type="region of interest" description="Disordered" evidence="1">
    <location>
        <begin position="196"/>
        <end position="215"/>
    </location>
</feature>
<evidence type="ECO:0000256" key="1">
    <source>
        <dbReference type="SAM" id="MobiDB-lite"/>
    </source>
</evidence>
<keyword evidence="2" id="KW-1133">Transmembrane helix</keyword>
<dbReference type="Proteomes" id="UP000297851">
    <property type="component" value="Unassembled WGS sequence"/>
</dbReference>
<accession>A0ABY2J9Q1</accession>
<dbReference type="Pfam" id="PF03594">
    <property type="entry name" value="BenE"/>
    <property type="match status" value="1"/>
</dbReference>
<proteinExistence type="predicted"/>
<feature type="compositionally biased region" description="Gly residues" evidence="1">
    <location>
        <begin position="202"/>
        <end position="215"/>
    </location>
</feature>
<dbReference type="InterPro" id="IPR004711">
    <property type="entry name" value="Benzoate_Transporter"/>
</dbReference>
<dbReference type="RefSeq" id="WP_134374188.1">
    <property type="nucleotide sequence ID" value="NZ_SOGO01000031.1"/>
</dbReference>
<dbReference type="PANTHER" id="PTHR30199">
    <property type="entry name" value="MFS FAMILY TRANSPORTER, PREDICTED SUBSTRATE BENZOATE"/>
    <property type="match status" value="1"/>
</dbReference>
<keyword evidence="2" id="KW-0472">Membrane</keyword>
<sequence length="215" mass="21293">MLAGILFPICPAPVTAAVQQRLLAVPVVLVWLAAGKPARAWMVPATMAVAAIIDVRLPASALRDLVGSGLANAVGSVVGALGITLTAITTAPMAGPDAHPDGPKRWIATAASGAACLVLVTASGVSVLGIGSAFGGWSSAAWSCSGSAGCPPAALTHCRRCPLTNSTEILPKSDPHGPKAAGFRKISVELVQGRGVRAPGRAGQGRAGPGSAGRC</sequence>
<keyword evidence="2" id="KW-0812">Transmembrane</keyword>
<keyword evidence="4" id="KW-1185">Reference proteome</keyword>
<reference evidence="3 4" key="1">
    <citation type="submission" date="2019-03" db="EMBL/GenBank/DDBJ databases">
        <title>Genomics of glacier-inhabiting Cryobacterium strains.</title>
        <authorList>
            <person name="Liu Q."/>
            <person name="Xin Y.-H."/>
        </authorList>
    </citation>
    <scope>NUCLEOTIDE SEQUENCE [LARGE SCALE GENOMIC DNA]</scope>
    <source>
        <strain evidence="3 4">TMT2-16</strain>
    </source>
</reference>
<dbReference type="EMBL" id="SOGO01000031">
    <property type="protein sequence ID" value="TFD01677.1"/>
    <property type="molecule type" value="Genomic_DNA"/>
</dbReference>
<feature type="transmembrane region" description="Helical" evidence="2">
    <location>
        <begin position="106"/>
        <end position="130"/>
    </location>
</feature>
<name>A0ABY2J9Q1_9MICO</name>